<proteinExistence type="predicted"/>
<sequence>MAREKNPVVRERKEESLVRGDVLWTLAREGQIGNNALKPEYAQQMARTLRMGTVLVQVWTMEQNSLSCRTIK</sequence>
<protein>
    <submittedName>
        <fullName evidence="1">Uncharacterized protein</fullName>
    </submittedName>
</protein>
<name>A0A8X6XWZ1_9ARAC</name>
<keyword evidence="2" id="KW-1185">Reference proteome</keyword>
<dbReference type="EMBL" id="BMAV01013332">
    <property type="protein sequence ID" value="GFY60891.1"/>
    <property type="molecule type" value="Genomic_DNA"/>
</dbReference>
<organism evidence="1 2">
    <name type="scientific">Trichonephila inaurata madagascariensis</name>
    <dbReference type="NCBI Taxonomy" id="2747483"/>
    <lineage>
        <taxon>Eukaryota</taxon>
        <taxon>Metazoa</taxon>
        <taxon>Ecdysozoa</taxon>
        <taxon>Arthropoda</taxon>
        <taxon>Chelicerata</taxon>
        <taxon>Arachnida</taxon>
        <taxon>Araneae</taxon>
        <taxon>Araneomorphae</taxon>
        <taxon>Entelegynae</taxon>
        <taxon>Araneoidea</taxon>
        <taxon>Nephilidae</taxon>
        <taxon>Trichonephila</taxon>
        <taxon>Trichonephila inaurata</taxon>
    </lineage>
</organism>
<comment type="caution">
    <text evidence="1">The sequence shown here is derived from an EMBL/GenBank/DDBJ whole genome shotgun (WGS) entry which is preliminary data.</text>
</comment>
<reference evidence="1" key="1">
    <citation type="submission" date="2020-08" db="EMBL/GenBank/DDBJ databases">
        <title>Multicomponent nature underlies the extraordinary mechanical properties of spider dragline silk.</title>
        <authorList>
            <person name="Kono N."/>
            <person name="Nakamura H."/>
            <person name="Mori M."/>
            <person name="Yoshida Y."/>
            <person name="Ohtoshi R."/>
            <person name="Malay A.D."/>
            <person name="Moran D.A.P."/>
            <person name="Tomita M."/>
            <person name="Numata K."/>
            <person name="Arakawa K."/>
        </authorList>
    </citation>
    <scope>NUCLEOTIDE SEQUENCE</scope>
</reference>
<dbReference type="AlphaFoldDB" id="A0A8X6XWZ1"/>
<gene>
    <name evidence="1" type="ORF">TNIN_181121</name>
</gene>
<dbReference type="Proteomes" id="UP000886998">
    <property type="component" value="Unassembled WGS sequence"/>
</dbReference>
<evidence type="ECO:0000313" key="1">
    <source>
        <dbReference type="EMBL" id="GFY60891.1"/>
    </source>
</evidence>
<evidence type="ECO:0000313" key="2">
    <source>
        <dbReference type="Proteomes" id="UP000886998"/>
    </source>
</evidence>
<accession>A0A8X6XWZ1</accession>